<evidence type="ECO:0000313" key="4">
    <source>
        <dbReference type="Proteomes" id="UP000239415"/>
    </source>
</evidence>
<feature type="transmembrane region" description="Helical" evidence="1">
    <location>
        <begin position="92"/>
        <end position="112"/>
    </location>
</feature>
<dbReference type="OrthoDB" id="23692at2"/>
<sequence>MPKRRAIPGWQLCLVLGAVAAGVYAMLPAGGWWHPIAYAVDGLTCITIVLAAIRRYRPDQPSTWYTFAAGLGVWLIGTVIDRTTLGAPWTHLSTLLLLVGYPLLCHALIGLIRGRVRSHDRTAGIDAGIVATSLALLFWALIAEEVALPWTQLVIAAGDIALFMLISLLVTTPGARTVSYRLLLGALALTGFSDVLIMTMPFRPGDLADTALVLGNAFVAAATLHPSMRQLTVPLEHPPAFVRPRLALLTVAILLAPAVSIYQGATGRIAQNWLPLGVGSIVLFLLVSARMAGLVIRVEHQARRLSVLVNQDPLTGVANRRRWDDALAGAMARAARTGEPLVVALLDLDHFKRFNDTHGHRAGDDLLSGAATAWSTGLRDGDLLARYGGEEFCVLLTGRTVAEAALLMERLQALTPNGQTFSAGLTPWDGRQTAQELLEHADRLLYEGKHTGRGRVVTDRATSAA</sequence>
<feature type="transmembrane region" description="Helical" evidence="1">
    <location>
        <begin position="277"/>
        <end position="296"/>
    </location>
</feature>
<evidence type="ECO:0000313" key="3">
    <source>
        <dbReference type="EMBL" id="PRX16731.1"/>
    </source>
</evidence>
<dbReference type="NCBIfam" id="TIGR00254">
    <property type="entry name" value="GGDEF"/>
    <property type="match status" value="1"/>
</dbReference>
<proteinExistence type="predicted"/>
<dbReference type="GO" id="GO:0043709">
    <property type="term" value="P:cell adhesion involved in single-species biofilm formation"/>
    <property type="evidence" value="ECO:0007669"/>
    <property type="project" value="TreeGrafter"/>
</dbReference>
<feature type="transmembrane region" description="Helical" evidence="1">
    <location>
        <begin position="64"/>
        <end position="80"/>
    </location>
</feature>
<comment type="caution">
    <text evidence="3">The sequence shown here is derived from an EMBL/GenBank/DDBJ whole genome shotgun (WGS) entry which is preliminary data.</text>
</comment>
<dbReference type="AlphaFoldDB" id="A0A2T0K1Q9"/>
<keyword evidence="4" id="KW-1185">Reference proteome</keyword>
<feature type="transmembrane region" description="Helical" evidence="1">
    <location>
        <begin position="31"/>
        <end position="52"/>
    </location>
</feature>
<dbReference type="PANTHER" id="PTHR45138">
    <property type="entry name" value="REGULATORY COMPONENTS OF SENSORY TRANSDUCTION SYSTEM"/>
    <property type="match status" value="1"/>
</dbReference>
<feature type="domain" description="GGDEF" evidence="2">
    <location>
        <begin position="339"/>
        <end position="461"/>
    </location>
</feature>
<feature type="transmembrane region" description="Helical" evidence="1">
    <location>
        <begin position="246"/>
        <end position="265"/>
    </location>
</feature>
<evidence type="ECO:0000259" key="2">
    <source>
        <dbReference type="PROSITE" id="PS50887"/>
    </source>
</evidence>
<gene>
    <name evidence="3" type="ORF">CLV67_11862</name>
</gene>
<dbReference type="RefSeq" id="WP_106326288.1">
    <property type="nucleotide sequence ID" value="NZ_BOMO01000065.1"/>
</dbReference>
<dbReference type="FunFam" id="3.30.70.270:FF:000001">
    <property type="entry name" value="Diguanylate cyclase domain protein"/>
    <property type="match status" value="1"/>
</dbReference>
<dbReference type="InterPro" id="IPR000160">
    <property type="entry name" value="GGDEF_dom"/>
</dbReference>
<evidence type="ECO:0000256" key="1">
    <source>
        <dbReference type="SAM" id="Phobius"/>
    </source>
</evidence>
<dbReference type="CDD" id="cd01949">
    <property type="entry name" value="GGDEF"/>
    <property type="match status" value="1"/>
</dbReference>
<reference evidence="3 4" key="1">
    <citation type="submission" date="2018-03" db="EMBL/GenBank/DDBJ databases">
        <title>Genomic Encyclopedia of Archaeal and Bacterial Type Strains, Phase II (KMG-II): from individual species to whole genera.</title>
        <authorList>
            <person name="Goeker M."/>
        </authorList>
    </citation>
    <scope>NUCLEOTIDE SEQUENCE [LARGE SCALE GENOMIC DNA]</scope>
    <source>
        <strain evidence="3 4">DSM 43146</strain>
    </source>
</reference>
<feature type="transmembrane region" description="Helical" evidence="1">
    <location>
        <begin position="148"/>
        <end position="170"/>
    </location>
</feature>
<organism evidence="3 4">
    <name type="scientific">Actinoplanes italicus</name>
    <dbReference type="NCBI Taxonomy" id="113567"/>
    <lineage>
        <taxon>Bacteria</taxon>
        <taxon>Bacillati</taxon>
        <taxon>Actinomycetota</taxon>
        <taxon>Actinomycetes</taxon>
        <taxon>Micromonosporales</taxon>
        <taxon>Micromonosporaceae</taxon>
        <taxon>Actinoplanes</taxon>
    </lineage>
</organism>
<feature type="transmembrane region" description="Helical" evidence="1">
    <location>
        <begin position="182"/>
        <end position="201"/>
    </location>
</feature>
<dbReference type="GO" id="GO:0005886">
    <property type="term" value="C:plasma membrane"/>
    <property type="evidence" value="ECO:0007669"/>
    <property type="project" value="TreeGrafter"/>
</dbReference>
<keyword evidence="1" id="KW-0812">Transmembrane</keyword>
<feature type="transmembrane region" description="Helical" evidence="1">
    <location>
        <begin position="124"/>
        <end position="142"/>
    </location>
</feature>
<dbReference type="InterPro" id="IPR043128">
    <property type="entry name" value="Rev_trsase/Diguanyl_cyclase"/>
</dbReference>
<dbReference type="SUPFAM" id="SSF55073">
    <property type="entry name" value="Nucleotide cyclase"/>
    <property type="match status" value="1"/>
</dbReference>
<keyword evidence="1" id="KW-1133">Transmembrane helix</keyword>
<dbReference type="InterPro" id="IPR050469">
    <property type="entry name" value="Diguanylate_Cyclase"/>
</dbReference>
<dbReference type="GO" id="GO:1902201">
    <property type="term" value="P:negative regulation of bacterial-type flagellum-dependent cell motility"/>
    <property type="evidence" value="ECO:0007669"/>
    <property type="project" value="TreeGrafter"/>
</dbReference>
<accession>A0A2T0K1Q9</accession>
<dbReference type="PANTHER" id="PTHR45138:SF24">
    <property type="entry name" value="DIGUANYLATE CYCLASE DGCC-RELATED"/>
    <property type="match status" value="1"/>
</dbReference>
<keyword evidence="1" id="KW-0472">Membrane</keyword>
<dbReference type="Pfam" id="PF00990">
    <property type="entry name" value="GGDEF"/>
    <property type="match status" value="1"/>
</dbReference>
<dbReference type="SMART" id="SM00267">
    <property type="entry name" value="GGDEF"/>
    <property type="match status" value="1"/>
</dbReference>
<dbReference type="EMBL" id="PVMZ01000018">
    <property type="protein sequence ID" value="PRX16731.1"/>
    <property type="molecule type" value="Genomic_DNA"/>
</dbReference>
<dbReference type="Proteomes" id="UP000239415">
    <property type="component" value="Unassembled WGS sequence"/>
</dbReference>
<name>A0A2T0K1Q9_9ACTN</name>
<dbReference type="InterPro" id="IPR029787">
    <property type="entry name" value="Nucleotide_cyclase"/>
</dbReference>
<dbReference type="Gene3D" id="3.30.70.270">
    <property type="match status" value="1"/>
</dbReference>
<protein>
    <submittedName>
        <fullName evidence="3">Diguanylate cyclase (GGDEF)-like protein</fullName>
    </submittedName>
</protein>
<dbReference type="PROSITE" id="PS50887">
    <property type="entry name" value="GGDEF"/>
    <property type="match status" value="1"/>
</dbReference>
<dbReference type="GO" id="GO:0052621">
    <property type="term" value="F:diguanylate cyclase activity"/>
    <property type="evidence" value="ECO:0007669"/>
    <property type="project" value="TreeGrafter"/>
</dbReference>